<comment type="caution">
    <text evidence="1">The sequence shown here is derived from an EMBL/GenBank/DDBJ whole genome shotgun (WGS) entry which is preliminary data.</text>
</comment>
<protein>
    <submittedName>
        <fullName evidence="1">Uncharacterized protein</fullName>
    </submittedName>
</protein>
<dbReference type="EMBL" id="JBBPBN010000007">
    <property type="protein sequence ID" value="KAK9033574.1"/>
    <property type="molecule type" value="Genomic_DNA"/>
</dbReference>
<sequence>MGVGGGACGVLFWEFPLKGAAMVRILEQKGLCLSPTVADVVGYWWRIGAVMGVMVGDCDDEDRVKVGGSLMKGIMEAR</sequence>
<reference evidence="1 2" key="1">
    <citation type="journal article" date="2024" name="G3 (Bethesda)">
        <title>Genome assembly of Hibiscus sabdariffa L. provides insights into metabolisms of medicinal natural products.</title>
        <authorList>
            <person name="Kim T."/>
        </authorList>
    </citation>
    <scope>NUCLEOTIDE SEQUENCE [LARGE SCALE GENOMIC DNA]</scope>
    <source>
        <strain evidence="1">TK-2024</strain>
        <tissue evidence="1">Old leaves</tissue>
    </source>
</reference>
<evidence type="ECO:0000313" key="1">
    <source>
        <dbReference type="EMBL" id="KAK9033574.1"/>
    </source>
</evidence>
<accession>A0ABR2T8I3</accession>
<organism evidence="1 2">
    <name type="scientific">Hibiscus sabdariffa</name>
    <name type="common">roselle</name>
    <dbReference type="NCBI Taxonomy" id="183260"/>
    <lineage>
        <taxon>Eukaryota</taxon>
        <taxon>Viridiplantae</taxon>
        <taxon>Streptophyta</taxon>
        <taxon>Embryophyta</taxon>
        <taxon>Tracheophyta</taxon>
        <taxon>Spermatophyta</taxon>
        <taxon>Magnoliopsida</taxon>
        <taxon>eudicotyledons</taxon>
        <taxon>Gunneridae</taxon>
        <taxon>Pentapetalae</taxon>
        <taxon>rosids</taxon>
        <taxon>malvids</taxon>
        <taxon>Malvales</taxon>
        <taxon>Malvaceae</taxon>
        <taxon>Malvoideae</taxon>
        <taxon>Hibiscus</taxon>
    </lineage>
</organism>
<dbReference type="Proteomes" id="UP001396334">
    <property type="component" value="Unassembled WGS sequence"/>
</dbReference>
<gene>
    <name evidence="1" type="ORF">V6N11_049761</name>
</gene>
<keyword evidence="2" id="KW-1185">Reference proteome</keyword>
<name>A0ABR2T8I3_9ROSI</name>
<proteinExistence type="predicted"/>
<evidence type="ECO:0000313" key="2">
    <source>
        <dbReference type="Proteomes" id="UP001396334"/>
    </source>
</evidence>